<proteinExistence type="predicted"/>
<feature type="non-terminal residue" evidence="1">
    <location>
        <position position="1"/>
    </location>
</feature>
<sequence>MPPRLMNELFIWNGDKSNSTLSILEPSPRSAASLSKVSPTKQVADRQNILVYQYGPNVEGIPKILHKMWTDLARLGKGVKVIPKSQQTIESRFYAKDNIRSELGNIPSVSDALTLLNQAMVCCNDGYDEPNWNLLTHLNVLNLTVPIYAPGSTGKVSFIP</sequence>
<organism evidence="1 2">
    <name type="scientific">Colletotrichum zoysiae</name>
    <dbReference type="NCBI Taxonomy" id="1216348"/>
    <lineage>
        <taxon>Eukaryota</taxon>
        <taxon>Fungi</taxon>
        <taxon>Dikarya</taxon>
        <taxon>Ascomycota</taxon>
        <taxon>Pezizomycotina</taxon>
        <taxon>Sordariomycetes</taxon>
        <taxon>Hypocreomycetidae</taxon>
        <taxon>Glomerellales</taxon>
        <taxon>Glomerellaceae</taxon>
        <taxon>Colletotrichum</taxon>
        <taxon>Colletotrichum graminicola species complex</taxon>
    </lineage>
</organism>
<evidence type="ECO:0000313" key="2">
    <source>
        <dbReference type="Proteomes" id="UP001232148"/>
    </source>
</evidence>
<reference evidence="1" key="1">
    <citation type="submission" date="2021-06" db="EMBL/GenBank/DDBJ databases">
        <title>Comparative genomics, transcriptomics and evolutionary studies reveal genomic signatures of adaptation to plant cell wall in hemibiotrophic fungi.</title>
        <authorList>
            <consortium name="DOE Joint Genome Institute"/>
            <person name="Baroncelli R."/>
            <person name="Diaz J.F."/>
            <person name="Benocci T."/>
            <person name="Peng M."/>
            <person name="Battaglia E."/>
            <person name="Haridas S."/>
            <person name="Andreopoulos W."/>
            <person name="Labutti K."/>
            <person name="Pangilinan J."/>
            <person name="Floch G.L."/>
            <person name="Makela M.R."/>
            <person name="Henrissat B."/>
            <person name="Grigoriev I.V."/>
            <person name="Crouch J.A."/>
            <person name="De Vries R.P."/>
            <person name="Sukno S.A."/>
            <person name="Thon M.R."/>
        </authorList>
    </citation>
    <scope>NUCLEOTIDE SEQUENCE</scope>
    <source>
        <strain evidence="1">MAFF235873</strain>
    </source>
</reference>
<keyword evidence="2" id="KW-1185">Reference proteome</keyword>
<gene>
    <name evidence="1" type="ORF">LX32DRAFT_657661</name>
</gene>
<evidence type="ECO:0000313" key="1">
    <source>
        <dbReference type="EMBL" id="KAK2022489.1"/>
    </source>
</evidence>
<dbReference type="Proteomes" id="UP001232148">
    <property type="component" value="Unassembled WGS sequence"/>
</dbReference>
<protein>
    <submittedName>
        <fullName evidence="1">Uncharacterized protein</fullName>
    </submittedName>
</protein>
<accession>A0AAD9H6U2</accession>
<dbReference type="AlphaFoldDB" id="A0AAD9H6U2"/>
<dbReference type="EMBL" id="MU843040">
    <property type="protein sequence ID" value="KAK2022489.1"/>
    <property type="molecule type" value="Genomic_DNA"/>
</dbReference>
<name>A0AAD9H6U2_9PEZI</name>
<comment type="caution">
    <text evidence="1">The sequence shown here is derived from an EMBL/GenBank/DDBJ whole genome shotgun (WGS) entry which is preliminary data.</text>
</comment>